<organism evidence="1 2">
    <name type="scientific">Kribbella rubisoli</name>
    <dbReference type="NCBI Taxonomy" id="3075929"/>
    <lineage>
        <taxon>Bacteria</taxon>
        <taxon>Bacillati</taxon>
        <taxon>Actinomycetota</taxon>
        <taxon>Actinomycetes</taxon>
        <taxon>Propionibacteriales</taxon>
        <taxon>Kribbellaceae</taxon>
        <taxon>Kribbella</taxon>
    </lineage>
</organism>
<dbReference type="OrthoDB" id="5502728at2"/>
<keyword evidence="2" id="KW-1185">Reference proteome</keyword>
<evidence type="ECO:0008006" key="3">
    <source>
        <dbReference type="Google" id="ProtNLM"/>
    </source>
</evidence>
<accession>A0A4Q7WKT6</accession>
<gene>
    <name evidence="1" type="ORF">EV645_6616</name>
</gene>
<evidence type="ECO:0000313" key="1">
    <source>
        <dbReference type="EMBL" id="RZU10155.1"/>
    </source>
</evidence>
<name>A0A4Q7WKT6_9ACTN</name>
<protein>
    <recommendedName>
        <fullName evidence="3">TFIIB-type zinc ribbon-containing protein</fullName>
    </recommendedName>
</protein>
<sequence>MSFTGGSWSDKFGFRMPPGARIAGRQGETFNLSVEIPTDDDGFLGQQCPSCRALFRLDADDYEALPDDIELWCAYCGGRGDTGDFLTEQQMDRIQRAVGDLGEQIIGNALDEIFGGIARKSRSRPRGGSGIEITYKSTSFSPKALPGIDEEALVRVRKCARCSLRYAVFGEHRFCPSCGPLPSTVVAFDALAAETARLDAFAALPPAVAVGLREQGVFNRLWVDTLENLVGIVEVLAGNLFKDAVPDAALKLRNKGNIFQRLDDMAALCVSEGYEDLRTTVGDVTWHRLVDVWAIRHLFTHNDGIVDAKYITKAPHSTAQLGQRLTVTDTLCRQAIADTGVLCRALSPLTDKP</sequence>
<evidence type="ECO:0000313" key="2">
    <source>
        <dbReference type="Proteomes" id="UP000292027"/>
    </source>
</evidence>
<reference evidence="1 2" key="1">
    <citation type="journal article" date="2015" name="Stand. Genomic Sci.">
        <title>Genomic Encyclopedia of Bacterial and Archaeal Type Strains, Phase III: the genomes of soil and plant-associated and newly described type strains.</title>
        <authorList>
            <person name="Whitman W.B."/>
            <person name="Woyke T."/>
            <person name="Klenk H.P."/>
            <person name="Zhou Y."/>
            <person name="Lilburn T.G."/>
            <person name="Beck B.J."/>
            <person name="De Vos P."/>
            <person name="Vandamme P."/>
            <person name="Eisen J.A."/>
            <person name="Garrity G."/>
            <person name="Hugenholtz P."/>
            <person name="Kyrpides N.C."/>
        </authorList>
    </citation>
    <scope>NUCLEOTIDE SEQUENCE [LARGE SCALE GENOMIC DNA]</scope>
    <source>
        <strain evidence="1 2">VKM Ac-2540</strain>
    </source>
</reference>
<dbReference type="AlphaFoldDB" id="A0A4Q7WKT6"/>
<dbReference type="EMBL" id="SHKR01000016">
    <property type="protein sequence ID" value="RZU10155.1"/>
    <property type="molecule type" value="Genomic_DNA"/>
</dbReference>
<dbReference type="Proteomes" id="UP000292027">
    <property type="component" value="Unassembled WGS sequence"/>
</dbReference>
<comment type="caution">
    <text evidence="1">The sequence shown here is derived from an EMBL/GenBank/DDBJ whole genome shotgun (WGS) entry which is preliminary data.</text>
</comment>
<proteinExistence type="predicted"/>
<dbReference type="RefSeq" id="WP_130447945.1">
    <property type="nucleotide sequence ID" value="NZ_SHKR01000016.1"/>
</dbReference>